<feature type="chain" id="PRO_5043820020" evidence="1">
    <location>
        <begin position="27"/>
        <end position="271"/>
    </location>
</feature>
<gene>
    <name evidence="2" type="ORF">DNHGIG_40460</name>
</gene>
<organism evidence="2 3">
    <name type="scientific">Collibacillus ludicampi</name>
    <dbReference type="NCBI Taxonomy" id="2771369"/>
    <lineage>
        <taxon>Bacteria</taxon>
        <taxon>Bacillati</taxon>
        <taxon>Bacillota</taxon>
        <taxon>Bacilli</taxon>
        <taxon>Bacillales</taxon>
        <taxon>Alicyclobacillaceae</taxon>
        <taxon>Collibacillus</taxon>
    </lineage>
</organism>
<dbReference type="EMBL" id="BOQE01000002">
    <property type="protein sequence ID" value="GIM48497.1"/>
    <property type="molecule type" value="Genomic_DNA"/>
</dbReference>
<evidence type="ECO:0000313" key="3">
    <source>
        <dbReference type="Proteomes" id="UP001057291"/>
    </source>
</evidence>
<protein>
    <submittedName>
        <fullName evidence="2">Uncharacterized protein</fullName>
    </submittedName>
</protein>
<keyword evidence="1" id="KW-0732">Signal</keyword>
<feature type="signal peptide" evidence="1">
    <location>
        <begin position="1"/>
        <end position="26"/>
    </location>
</feature>
<accession>A0AAV4LL35</accession>
<dbReference type="AlphaFoldDB" id="A0AAV4LL35"/>
<keyword evidence="3" id="KW-1185">Reference proteome</keyword>
<comment type="caution">
    <text evidence="2">The sequence shown here is derived from an EMBL/GenBank/DDBJ whole genome shotgun (WGS) entry which is preliminary data.</text>
</comment>
<dbReference type="Proteomes" id="UP001057291">
    <property type="component" value="Unassembled WGS sequence"/>
</dbReference>
<dbReference type="RefSeq" id="WP_282201544.1">
    <property type="nucleotide sequence ID" value="NZ_BOQE01000002.1"/>
</dbReference>
<reference evidence="2" key="1">
    <citation type="journal article" date="2023" name="Int. J. Syst. Evol. Microbiol.">
        <title>Collibacillus ludicampi gen. nov., sp. nov., a new soil bacterium of the family Alicyclobacillaceae.</title>
        <authorList>
            <person name="Jojima T."/>
            <person name="Ioku Y."/>
            <person name="Fukuta Y."/>
            <person name="Shirasaka N."/>
            <person name="Matsumura Y."/>
            <person name="Mori M."/>
        </authorList>
    </citation>
    <scope>NUCLEOTIDE SEQUENCE</scope>
    <source>
        <strain evidence="2">TP075</strain>
    </source>
</reference>
<evidence type="ECO:0000313" key="2">
    <source>
        <dbReference type="EMBL" id="GIM48497.1"/>
    </source>
</evidence>
<name>A0AAV4LL35_9BACL</name>
<sequence length="271" mass="30970">MKRKVLAFLSTVTLTSLLSYTVPAYARIDAGGSNPLPTMMNEEINFLLDHAQGDPDKITREQTINAIDFLNQINSKHHHYEVIRINAFIPVKTIPDPRPFHNDLFHGDNRGFDVNALSSRTSQEFIVDLNTHQVKVVDYVGETIEYDKNGKVLKSARADTSGMHFTVDSSNDVIHIHAFEDVGNPLGDFFAWKAPPIEYDIDFNILTNGSATAYAGDTKRFPAYEVYARTDNHEWKVMDRFYPNLNFWPNPTDQLFKVWGGMNYFESVLRF</sequence>
<proteinExistence type="predicted"/>
<evidence type="ECO:0000256" key="1">
    <source>
        <dbReference type="SAM" id="SignalP"/>
    </source>
</evidence>